<dbReference type="HOGENOM" id="CLU_044844_0_0_0"/>
<feature type="chain" id="PRO_5003022040" description="NHL repeat containing protein" evidence="1">
    <location>
        <begin position="31"/>
        <end position="376"/>
    </location>
</feature>
<dbReference type="KEGG" id="ttr:Tter_2405"/>
<reference evidence="3" key="1">
    <citation type="journal article" date="2010" name="Stand. Genomic Sci.">
        <title>Complete genome sequence of 'Thermobaculum terrenum' type strain (YNP1).</title>
        <authorList>
            <person name="Kiss H."/>
            <person name="Cleland D."/>
            <person name="Lapidus A."/>
            <person name="Lucas S."/>
            <person name="Glavina Del Rio T."/>
            <person name="Nolan M."/>
            <person name="Tice H."/>
            <person name="Han C."/>
            <person name="Goodwin L."/>
            <person name="Pitluck S."/>
            <person name="Liolios K."/>
            <person name="Ivanova N."/>
            <person name="Mavromatis K."/>
            <person name="Ovchinnikova G."/>
            <person name="Pati A."/>
            <person name="Chen A."/>
            <person name="Palaniappan K."/>
            <person name="Land M."/>
            <person name="Hauser L."/>
            <person name="Chang Y."/>
            <person name="Jeffries C."/>
            <person name="Lu M."/>
            <person name="Brettin T."/>
            <person name="Detter J."/>
            <person name="Goker M."/>
            <person name="Tindall B."/>
            <person name="Beck B."/>
            <person name="McDermott T."/>
            <person name="Woyke T."/>
            <person name="Bristow J."/>
            <person name="Eisen J."/>
            <person name="Markowitz V."/>
            <person name="Hugenholtz P."/>
            <person name="Kyrpides N."/>
            <person name="Klenk H."/>
            <person name="Cheng J."/>
        </authorList>
    </citation>
    <scope>NUCLEOTIDE SEQUENCE [LARGE SCALE GENOMIC DNA]</scope>
    <source>
        <strain evidence="3">ATCC BAA-798 / YNP1</strain>
    </source>
</reference>
<name>D1CHS9_THET1</name>
<dbReference type="EMBL" id="CP001826">
    <property type="protein sequence ID" value="ACZ43300.1"/>
    <property type="molecule type" value="Genomic_DNA"/>
</dbReference>
<protein>
    <recommendedName>
        <fullName evidence="4">NHL repeat containing protein</fullName>
    </recommendedName>
</protein>
<keyword evidence="1" id="KW-0732">Signal</keyword>
<dbReference type="SUPFAM" id="SSF63829">
    <property type="entry name" value="Calcium-dependent phosphotriesterase"/>
    <property type="match status" value="1"/>
</dbReference>
<sequence>MSYLRYIATWGLACMILMIGVVSPASSAQAATVTIVATGLNNPRHLAFGPDGAIYIAEAGKGGSGPCVNGPEGRTCFGNTGSITKIWHGGQARVVRGLPSAASPDGSFAIGPHDVSAIWSSIQVQDHRALDYFVLIGGGFLRPALGKSGVNFGRLIKIRPDGVRRSKADLWTYEKQHDPAGDGADSNPYSLLTLRGRHIIADAGGNSLLKVRRSDGRISTLATFPKRMVPGPDGQLVRMDPVPTSVDQGPDRAYYVGELTGFPFPKFGARVYRVMYGHEREVYARRFTNIIDVAWGPDNSLYVLEMFKNSLANANPQDPSSLQGRLVRIRPDGSRTTVMSEGLYAPGGVAVAEDGTIYVTNWAILPGKGEVLRIQR</sequence>
<evidence type="ECO:0000256" key="1">
    <source>
        <dbReference type="SAM" id="SignalP"/>
    </source>
</evidence>
<dbReference type="STRING" id="525904.Tter_2405"/>
<feature type="signal peptide" evidence="1">
    <location>
        <begin position="1"/>
        <end position="30"/>
    </location>
</feature>
<evidence type="ECO:0000313" key="3">
    <source>
        <dbReference type="Proteomes" id="UP000000323"/>
    </source>
</evidence>
<keyword evidence="3" id="KW-1185">Reference proteome</keyword>
<dbReference type="NCBIfam" id="NF033206">
    <property type="entry name" value="ScyE_fam"/>
    <property type="match status" value="1"/>
</dbReference>
<dbReference type="AlphaFoldDB" id="D1CHS9"/>
<dbReference type="eggNOG" id="COG2133">
    <property type="taxonomic scope" value="Bacteria"/>
</dbReference>
<dbReference type="OrthoDB" id="241638at2"/>
<dbReference type="Gene3D" id="2.120.10.30">
    <property type="entry name" value="TolB, C-terminal domain"/>
    <property type="match status" value="1"/>
</dbReference>
<organism evidence="2 3">
    <name type="scientific">Thermobaculum terrenum (strain ATCC BAA-798 / CCMEE 7001 / YNP1)</name>
    <dbReference type="NCBI Taxonomy" id="525904"/>
    <lineage>
        <taxon>Bacteria</taxon>
        <taxon>Bacillati</taxon>
        <taxon>Chloroflexota</taxon>
        <taxon>Chloroflexia</taxon>
        <taxon>Candidatus Thermobaculales</taxon>
        <taxon>Candidatus Thermobaculaceae</taxon>
        <taxon>Thermobaculum</taxon>
    </lineage>
</organism>
<proteinExistence type="predicted"/>
<evidence type="ECO:0008006" key="4">
    <source>
        <dbReference type="Google" id="ProtNLM"/>
    </source>
</evidence>
<accession>D1CHS9</accession>
<gene>
    <name evidence="2" type="ordered locus">Tter_2405</name>
</gene>
<dbReference type="InterPro" id="IPR011042">
    <property type="entry name" value="6-blade_b-propeller_TolB-like"/>
</dbReference>
<dbReference type="RefSeq" id="WP_012876331.1">
    <property type="nucleotide sequence ID" value="NC_013526.1"/>
</dbReference>
<dbReference type="InterPro" id="IPR048031">
    <property type="entry name" value="ScyD/ScyE-like"/>
</dbReference>
<evidence type="ECO:0000313" key="2">
    <source>
        <dbReference type="EMBL" id="ACZ43300.1"/>
    </source>
</evidence>
<dbReference type="Proteomes" id="UP000000323">
    <property type="component" value="Chromosome 2"/>
</dbReference>